<comment type="caution">
    <text evidence="2">The sequence shown here is derived from an EMBL/GenBank/DDBJ whole genome shotgun (WGS) entry which is preliminary data.</text>
</comment>
<dbReference type="EMBL" id="WHUW01000023">
    <property type="protein sequence ID" value="KAF8435990.1"/>
    <property type="molecule type" value="Genomic_DNA"/>
</dbReference>
<keyword evidence="3" id="KW-1185">Reference proteome</keyword>
<organism evidence="2 3">
    <name type="scientific">Boletus edulis BED1</name>
    <dbReference type="NCBI Taxonomy" id="1328754"/>
    <lineage>
        <taxon>Eukaryota</taxon>
        <taxon>Fungi</taxon>
        <taxon>Dikarya</taxon>
        <taxon>Basidiomycota</taxon>
        <taxon>Agaricomycotina</taxon>
        <taxon>Agaricomycetes</taxon>
        <taxon>Agaricomycetidae</taxon>
        <taxon>Boletales</taxon>
        <taxon>Boletineae</taxon>
        <taxon>Boletaceae</taxon>
        <taxon>Boletoideae</taxon>
        <taxon>Boletus</taxon>
    </lineage>
</organism>
<evidence type="ECO:0000256" key="1">
    <source>
        <dbReference type="SAM" id="MobiDB-lite"/>
    </source>
</evidence>
<sequence>MANSKPFVVSNVFHETAFSPEEDSGAEAAGPATNVYQGTVVGPSWGFDKAGIPTCAGYDTQDPAVSRRESSVKLTDTYPIAYPQAVKPTFYATWSPPPSPDLSSFPSQSWTIVIDGNTKMAKSPKTACGNENTSSMSDATISGISRTPSDSYGPFRSTSPTSSSATVIGTSASPAKLGLDGIAKVSSPTKGPSAKVSHTTCAATIIFSRNAIAASISTLTGFWEIGNRTRTTAKYAGETAFFLPPFCFFRGFLALASFNRSTSTAADSYMSSQTKSAQDPVDIC</sequence>
<proteinExistence type="predicted"/>
<dbReference type="Proteomes" id="UP001194468">
    <property type="component" value="Unassembled WGS sequence"/>
</dbReference>
<protein>
    <submittedName>
        <fullName evidence="2">Uncharacterized protein</fullName>
    </submittedName>
</protein>
<gene>
    <name evidence="2" type="ORF">L210DRAFT_3648268</name>
</gene>
<name>A0AAD4GBX9_BOLED</name>
<reference evidence="2" key="2">
    <citation type="journal article" date="2020" name="Nat. Commun.">
        <title>Large-scale genome sequencing of mycorrhizal fungi provides insights into the early evolution of symbiotic traits.</title>
        <authorList>
            <person name="Miyauchi S."/>
            <person name="Kiss E."/>
            <person name="Kuo A."/>
            <person name="Drula E."/>
            <person name="Kohler A."/>
            <person name="Sanchez-Garcia M."/>
            <person name="Morin E."/>
            <person name="Andreopoulos B."/>
            <person name="Barry K.W."/>
            <person name="Bonito G."/>
            <person name="Buee M."/>
            <person name="Carver A."/>
            <person name="Chen C."/>
            <person name="Cichocki N."/>
            <person name="Clum A."/>
            <person name="Culley D."/>
            <person name="Crous P.W."/>
            <person name="Fauchery L."/>
            <person name="Girlanda M."/>
            <person name="Hayes R.D."/>
            <person name="Keri Z."/>
            <person name="LaButti K."/>
            <person name="Lipzen A."/>
            <person name="Lombard V."/>
            <person name="Magnuson J."/>
            <person name="Maillard F."/>
            <person name="Murat C."/>
            <person name="Nolan M."/>
            <person name="Ohm R.A."/>
            <person name="Pangilinan J."/>
            <person name="Pereira M.F."/>
            <person name="Perotto S."/>
            <person name="Peter M."/>
            <person name="Pfister S."/>
            <person name="Riley R."/>
            <person name="Sitrit Y."/>
            <person name="Stielow J.B."/>
            <person name="Szollosi G."/>
            <person name="Zifcakova L."/>
            <person name="Stursova M."/>
            <person name="Spatafora J.W."/>
            <person name="Tedersoo L."/>
            <person name="Vaario L.M."/>
            <person name="Yamada A."/>
            <person name="Yan M."/>
            <person name="Wang P."/>
            <person name="Xu J."/>
            <person name="Bruns T."/>
            <person name="Baldrian P."/>
            <person name="Vilgalys R."/>
            <person name="Dunand C."/>
            <person name="Henrissat B."/>
            <person name="Grigoriev I.V."/>
            <person name="Hibbett D."/>
            <person name="Nagy L.G."/>
            <person name="Martin F.M."/>
        </authorList>
    </citation>
    <scope>NUCLEOTIDE SEQUENCE</scope>
    <source>
        <strain evidence="2">BED1</strain>
    </source>
</reference>
<reference evidence="2" key="1">
    <citation type="submission" date="2019-10" db="EMBL/GenBank/DDBJ databases">
        <authorList>
            <consortium name="DOE Joint Genome Institute"/>
            <person name="Kuo A."/>
            <person name="Miyauchi S."/>
            <person name="Kiss E."/>
            <person name="Drula E."/>
            <person name="Kohler A."/>
            <person name="Sanchez-Garcia M."/>
            <person name="Andreopoulos B."/>
            <person name="Barry K.W."/>
            <person name="Bonito G."/>
            <person name="Buee M."/>
            <person name="Carver A."/>
            <person name="Chen C."/>
            <person name="Cichocki N."/>
            <person name="Clum A."/>
            <person name="Culley D."/>
            <person name="Crous P.W."/>
            <person name="Fauchery L."/>
            <person name="Girlanda M."/>
            <person name="Hayes R."/>
            <person name="Keri Z."/>
            <person name="LaButti K."/>
            <person name="Lipzen A."/>
            <person name="Lombard V."/>
            <person name="Magnuson J."/>
            <person name="Maillard F."/>
            <person name="Morin E."/>
            <person name="Murat C."/>
            <person name="Nolan M."/>
            <person name="Ohm R."/>
            <person name="Pangilinan J."/>
            <person name="Pereira M."/>
            <person name="Perotto S."/>
            <person name="Peter M."/>
            <person name="Riley R."/>
            <person name="Sitrit Y."/>
            <person name="Stielow B."/>
            <person name="Szollosi G."/>
            <person name="Zifcakova L."/>
            <person name="Stursova M."/>
            <person name="Spatafora J.W."/>
            <person name="Tedersoo L."/>
            <person name="Vaario L.-M."/>
            <person name="Yamada A."/>
            <person name="Yan M."/>
            <person name="Wang P."/>
            <person name="Xu J."/>
            <person name="Bruns T."/>
            <person name="Baldrian P."/>
            <person name="Vilgalys R."/>
            <person name="Henrissat B."/>
            <person name="Grigoriev I.V."/>
            <person name="Hibbett D."/>
            <person name="Nagy L.G."/>
            <person name="Martin F.M."/>
        </authorList>
    </citation>
    <scope>NUCLEOTIDE SEQUENCE</scope>
    <source>
        <strain evidence="2">BED1</strain>
    </source>
</reference>
<dbReference type="AlphaFoldDB" id="A0AAD4GBX9"/>
<evidence type="ECO:0000313" key="3">
    <source>
        <dbReference type="Proteomes" id="UP001194468"/>
    </source>
</evidence>
<evidence type="ECO:0000313" key="2">
    <source>
        <dbReference type="EMBL" id="KAF8435990.1"/>
    </source>
</evidence>
<feature type="region of interest" description="Disordered" evidence="1">
    <location>
        <begin position="147"/>
        <end position="167"/>
    </location>
</feature>
<accession>A0AAD4GBX9</accession>